<name>A0A1B6IDL4_9HEMI</name>
<protein>
    <submittedName>
        <fullName evidence="2">Uncharacterized protein</fullName>
    </submittedName>
</protein>
<evidence type="ECO:0000256" key="1">
    <source>
        <dbReference type="SAM" id="MobiDB-lite"/>
    </source>
</evidence>
<reference evidence="2" key="1">
    <citation type="submission" date="2015-11" db="EMBL/GenBank/DDBJ databases">
        <title>De novo transcriptome assembly of four potential Pierce s Disease insect vectors from Arizona vineyards.</title>
        <authorList>
            <person name="Tassone E.E."/>
        </authorList>
    </citation>
    <scope>NUCLEOTIDE SEQUENCE</scope>
</reference>
<feature type="compositionally biased region" description="Polar residues" evidence="1">
    <location>
        <begin position="60"/>
        <end position="81"/>
    </location>
</feature>
<organism evidence="2">
    <name type="scientific">Homalodisca liturata</name>
    <dbReference type="NCBI Taxonomy" id="320908"/>
    <lineage>
        <taxon>Eukaryota</taxon>
        <taxon>Metazoa</taxon>
        <taxon>Ecdysozoa</taxon>
        <taxon>Arthropoda</taxon>
        <taxon>Hexapoda</taxon>
        <taxon>Insecta</taxon>
        <taxon>Pterygota</taxon>
        <taxon>Neoptera</taxon>
        <taxon>Paraneoptera</taxon>
        <taxon>Hemiptera</taxon>
        <taxon>Auchenorrhyncha</taxon>
        <taxon>Membracoidea</taxon>
        <taxon>Cicadellidae</taxon>
        <taxon>Cicadellinae</taxon>
        <taxon>Proconiini</taxon>
        <taxon>Homalodisca</taxon>
    </lineage>
</organism>
<feature type="compositionally biased region" description="Basic and acidic residues" evidence="1">
    <location>
        <begin position="142"/>
        <end position="157"/>
    </location>
</feature>
<dbReference type="AlphaFoldDB" id="A0A1B6IDL4"/>
<feature type="compositionally biased region" description="Basic and acidic residues" evidence="1">
    <location>
        <begin position="24"/>
        <end position="47"/>
    </location>
</feature>
<feature type="region of interest" description="Disordered" evidence="1">
    <location>
        <begin position="1"/>
        <end position="169"/>
    </location>
</feature>
<evidence type="ECO:0000313" key="2">
    <source>
        <dbReference type="EMBL" id="JAS85028.1"/>
    </source>
</evidence>
<gene>
    <name evidence="2" type="ORF">g.24721</name>
</gene>
<proteinExistence type="predicted"/>
<feature type="compositionally biased region" description="Polar residues" evidence="1">
    <location>
        <begin position="89"/>
        <end position="107"/>
    </location>
</feature>
<feature type="compositionally biased region" description="Basic and acidic residues" evidence="1">
    <location>
        <begin position="1"/>
        <end position="16"/>
    </location>
</feature>
<sequence length="169" mass="18775">SAKETVTDEKLEKCDKTQTTTGEQIRDNRETSAKETVTDEKLEKCDKTQTTTGGDDIKSVCSNRSKSTAGKPSAQKSVENSTADHKSRSCSTETPNTSQQTKAINKTKNSKAEHKYQTRSKSKVVKRKRSSISSTGTKNSRKLKENLSKSVKEEDCNKSQGIPYEHMYS</sequence>
<feature type="non-terminal residue" evidence="2">
    <location>
        <position position="1"/>
    </location>
</feature>
<feature type="compositionally biased region" description="Basic residues" evidence="1">
    <location>
        <begin position="117"/>
        <end position="130"/>
    </location>
</feature>
<dbReference type="EMBL" id="GECU01022678">
    <property type="protein sequence ID" value="JAS85028.1"/>
    <property type="molecule type" value="Transcribed_RNA"/>
</dbReference>
<accession>A0A1B6IDL4</accession>